<evidence type="ECO:0000256" key="5">
    <source>
        <dbReference type="ARBA" id="ARBA00022741"/>
    </source>
</evidence>
<feature type="DNA-binding region" description="OmpR/PhoB-type" evidence="11">
    <location>
        <begin position="129"/>
        <end position="228"/>
    </location>
</feature>
<keyword evidence="7" id="KW-0067">ATP-binding</keyword>
<evidence type="ECO:0000256" key="8">
    <source>
        <dbReference type="ARBA" id="ARBA00023012"/>
    </source>
</evidence>
<dbReference type="PANTHER" id="PTHR48111:SF40">
    <property type="entry name" value="PHOSPHATE REGULON TRANSCRIPTIONAL REGULATORY PROTEIN PHOB"/>
    <property type="match status" value="1"/>
</dbReference>
<dbReference type="RefSeq" id="WP_054520489.1">
    <property type="nucleotide sequence ID" value="NZ_LGKO01000002.1"/>
</dbReference>
<dbReference type="InterPro" id="IPR001789">
    <property type="entry name" value="Sig_transdc_resp-reg_receiver"/>
</dbReference>
<evidence type="ECO:0000259" key="12">
    <source>
        <dbReference type="PROSITE" id="PS50110"/>
    </source>
</evidence>
<protein>
    <recommendedName>
        <fullName evidence="2">histidine kinase</fullName>
        <ecNumber evidence="2">2.7.13.3</ecNumber>
    </recommendedName>
</protein>
<dbReference type="SMART" id="SM00448">
    <property type="entry name" value="REC"/>
    <property type="match status" value="1"/>
</dbReference>
<dbReference type="EC" id="2.7.13.3" evidence="2"/>
<dbReference type="STRING" id="869279.SE15_02355"/>
<evidence type="ECO:0000256" key="10">
    <source>
        <dbReference type="PROSITE-ProRule" id="PRU00169"/>
    </source>
</evidence>
<evidence type="ECO:0000256" key="2">
    <source>
        <dbReference type="ARBA" id="ARBA00012438"/>
    </source>
</evidence>
<evidence type="ECO:0000256" key="7">
    <source>
        <dbReference type="ARBA" id="ARBA00022840"/>
    </source>
</evidence>
<dbReference type="GO" id="GO:0005829">
    <property type="term" value="C:cytosol"/>
    <property type="evidence" value="ECO:0007669"/>
    <property type="project" value="TreeGrafter"/>
</dbReference>
<name>A0A0P6XUV5_9CHLR</name>
<evidence type="ECO:0000256" key="3">
    <source>
        <dbReference type="ARBA" id="ARBA00022553"/>
    </source>
</evidence>
<dbReference type="Pfam" id="PF00072">
    <property type="entry name" value="Response_reg"/>
    <property type="match status" value="1"/>
</dbReference>
<dbReference type="InterPro" id="IPR011006">
    <property type="entry name" value="CheY-like_superfamily"/>
</dbReference>
<evidence type="ECO:0000313" key="15">
    <source>
        <dbReference type="Proteomes" id="UP000050544"/>
    </source>
</evidence>
<dbReference type="GO" id="GO:0006355">
    <property type="term" value="P:regulation of DNA-templated transcription"/>
    <property type="evidence" value="ECO:0007669"/>
    <property type="project" value="InterPro"/>
</dbReference>
<comment type="caution">
    <text evidence="14">The sequence shown here is derived from an EMBL/GenBank/DDBJ whole genome shotgun (WGS) entry which is preliminary data.</text>
</comment>
<evidence type="ECO:0000256" key="11">
    <source>
        <dbReference type="PROSITE-ProRule" id="PRU01091"/>
    </source>
</evidence>
<dbReference type="GO" id="GO:0005524">
    <property type="term" value="F:ATP binding"/>
    <property type="evidence" value="ECO:0007669"/>
    <property type="project" value="UniProtKB-KW"/>
</dbReference>
<keyword evidence="5" id="KW-0547">Nucleotide-binding</keyword>
<keyword evidence="15" id="KW-1185">Reference proteome</keyword>
<dbReference type="SMART" id="SM00862">
    <property type="entry name" value="Trans_reg_C"/>
    <property type="match status" value="1"/>
</dbReference>
<evidence type="ECO:0000256" key="1">
    <source>
        <dbReference type="ARBA" id="ARBA00000085"/>
    </source>
</evidence>
<dbReference type="PANTHER" id="PTHR48111">
    <property type="entry name" value="REGULATOR OF RPOS"/>
    <property type="match status" value="1"/>
</dbReference>
<dbReference type="Gene3D" id="6.10.250.690">
    <property type="match status" value="1"/>
</dbReference>
<keyword evidence="9 11" id="KW-0238">DNA-binding</keyword>
<proteinExistence type="predicted"/>
<sequence length="235" mass="26535">MGTKILVVDDEQRYRHLLRVNLESEGYEVYVARDGMEAIEQVASKQPDLVIMDVMMPGMDGFTTCERIRQFSDVPIIILTARGEEQDRVKGLNVGADDYVVKPFSAMELVARVRAVLRRAKTSQQGVSKRYFVHGDLKIDLARAEVWKGDRPIFLSATEYRLLIHFAQHAGVVLSAEELLAAVWGDSYREDKEILWVSIARLRQKLEDDPHNPQHIITRPGLGYLMPAEEAGASG</sequence>
<dbReference type="Gene3D" id="3.40.50.2300">
    <property type="match status" value="1"/>
</dbReference>
<dbReference type="GO" id="GO:0032993">
    <property type="term" value="C:protein-DNA complex"/>
    <property type="evidence" value="ECO:0007669"/>
    <property type="project" value="TreeGrafter"/>
</dbReference>
<dbReference type="Proteomes" id="UP000050544">
    <property type="component" value="Unassembled WGS sequence"/>
</dbReference>
<keyword evidence="3 10" id="KW-0597">Phosphoprotein</keyword>
<gene>
    <name evidence="14" type="ORF">SE15_02355</name>
</gene>
<keyword evidence="6" id="KW-0418">Kinase</keyword>
<dbReference type="SUPFAM" id="SSF52172">
    <property type="entry name" value="CheY-like"/>
    <property type="match status" value="1"/>
</dbReference>
<dbReference type="InterPro" id="IPR001867">
    <property type="entry name" value="OmpR/PhoB-type_DNA-bd"/>
</dbReference>
<dbReference type="GO" id="GO:0004673">
    <property type="term" value="F:protein histidine kinase activity"/>
    <property type="evidence" value="ECO:0007669"/>
    <property type="project" value="UniProtKB-EC"/>
</dbReference>
<reference evidence="14 15" key="1">
    <citation type="submission" date="2015-07" db="EMBL/GenBank/DDBJ databases">
        <title>Whole genome sequence of Thermanaerothrix daxensis DSM 23592.</title>
        <authorList>
            <person name="Hemp J."/>
            <person name="Ward L.M."/>
            <person name="Pace L.A."/>
            <person name="Fischer W.W."/>
        </authorList>
    </citation>
    <scope>NUCLEOTIDE SEQUENCE [LARGE SCALE GENOMIC DNA]</scope>
    <source>
        <strain evidence="14 15">GNS-1</strain>
    </source>
</reference>
<comment type="catalytic activity">
    <reaction evidence="1">
        <text>ATP + protein L-histidine = ADP + protein N-phospho-L-histidine.</text>
        <dbReference type="EC" id="2.7.13.3"/>
    </reaction>
</comment>
<dbReference type="AlphaFoldDB" id="A0A0P6XUV5"/>
<dbReference type="GO" id="GO:0000156">
    <property type="term" value="F:phosphorelay response regulator activity"/>
    <property type="evidence" value="ECO:0007669"/>
    <property type="project" value="TreeGrafter"/>
</dbReference>
<feature type="domain" description="Response regulatory" evidence="12">
    <location>
        <begin position="4"/>
        <end position="117"/>
    </location>
</feature>
<dbReference type="InterPro" id="IPR036388">
    <property type="entry name" value="WH-like_DNA-bd_sf"/>
</dbReference>
<evidence type="ECO:0000256" key="6">
    <source>
        <dbReference type="ARBA" id="ARBA00022777"/>
    </source>
</evidence>
<dbReference type="Pfam" id="PF00486">
    <property type="entry name" value="Trans_reg_C"/>
    <property type="match status" value="1"/>
</dbReference>
<dbReference type="Gene3D" id="1.10.10.10">
    <property type="entry name" value="Winged helix-like DNA-binding domain superfamily/Winged helix DNA-binding domain"/>
    <property type="match status" value="1"/>
</dbReference>
<evidence type="ECO:0000256" key="4">
    <source>
        <dbReference type="ARBA" id="ARBA00022679"/>
    </source>
</evidence>
<dbReference type="OrthoDB" id="9802426at2"/>
<dbReference type="EMBL" id="LGKO01000002">
    <property type="protein sequence ID" value="KPL84048.1"/>
    <property type="molecule type" value="Genomic_DNA"/>
</dbReference>
<keyword evidence="4" id="KW-0808">Transferase</keyword>
<keyword evidence="8" id="KW-0902">Two-component regulatory system</keyword>
<feature type="modified residue" description="4-aspartylphosphate" evidence="10">
    <location>
        <position position="53"/>
    </location>
</feature>
<dbReference type="PROSITE" id="PS51755">
    <property type="entry name" value="OMPR_PHOB"/>
    <property type="match status" value="1"/>
</dbReference>
<dbReference type="PROSITE" id="PS50110">
    <property type="entry name" value="RESPONSE_REGULATORY"/>
    <property type="match status" value="1"/>
</dbReference>
<dbReference type="GO" id="GO:0000976">
    <property type="term" value="F:transcription cis-regulatory region binding"/>
    <property type="evidence" value="ECO:0007669"/>
    <property type="project" value="TreeGrafter"/>
</dbReference>
<dbReference type="CDD" id="cd17574">
    <property type="entry name" value="REC_OmpR"/>
    <property type="match status" value="1"/>
</dbReference>
<evidence type="ECO:0000259" key="13">
    <source>
        <dbReference type="PROSITE" id="PS51755"/>
    </source>
</evidence>
<dbReference type="FunFam" id="3.40.50.2300:FF:000121">
    <property type="entry name" value="Sensor histidine kinase RcsC"/>
    <property type="match status" value="1"/>
</dbReference>
<evidence type="ECO:0000313" key="14">
    <source>
        <dbReference type="EMBL" id="KPL84048.1"/>
    </source>
</evidence>
<dbReference type="InterPro" id="IPR039420">
    <property type="entry name" value="WalR-like"/>
</dbReference>
<dbReference type="CDD" id="cd00383">
    <property type="entry name" value="trans_reg_C"/>
    <property type="match status" value="1"/>
</dbReference>
<accession>A0A0P6XUV5</accession>
<evidence type="ECO:0000256" key="9">
    <source>
        <dbReference type="ARBA" id="ARBA00023125"/>
    </source>
</evidence>
<feature type="domain" description="OmpR/PhoB-type" evidence="13">
    <location>
        <begin position="129"/>
        <end position="228"/>
    </location>
</feature>
<organism evidence="14 15">
    <name type="scientific">Thermanaerothrix daxensis</name>
    <dbReference type="NCBI Taxonomy" id="869279"/>
    <lineage>
        <taxon>Bacteria</taxon>
        <taxon>Bacillati</taxon>
        <taxon>Chloroflexota</taxon>
        <taxon>Anaerolineae</taxon>
        <taxon>Anaerolineales</taxon>
        <taxon>Anaerolineaceae</taxon>
        <taxon>Thermanaerothrix</taxon>
    </lineage>
</organism>